<feature type="transmembrane region" description="Helical" evidence="8">
    <location>
        <begin position="189"/>
        <end position="219"/>
    </location>
</feature>
<feature type="transmembrane region" description="Helical" evidence="8">
    <location>
        <begin position="455"/>
        <end position="477"/>
    </location>
</feature>
<feature type="transmembrane region" description="Helical" evidence="8">
    <location>
        <begin position="262"/>
        <end position="282"/>
    </location>
</feature>
<dbReference type="GO" id="GO:0016757">
    <property type="term" value="F:glycosyltransferase activity"/>
    <property type="evidence" value="ECO:0007669"/>
    <property type="project" value="UniProtKB-KW"/>
</dbReference>
<dbReference type="Proteomes" id="UP001576780">
    <property type="component" value="Unassembled WGS sequence"/>
</dbReference>
<feature type="transmembrane region" description="Helical" evidence="8">
    <location>
        <begin position="363"/>
        <end position="380"/>
    </location>
</feature>
<organism evidence="9 10">
    <name type="scientific">Floridaenema evergladense BLCC-F167</name>
    <dbReference type="NCBI Taxonomy" id="3153639"/>
    <lineage>
        <taxon>Bacteria</taxon>
        <taxon>Bacillati</taxon>
        <taxon>Cyanobacteriota</taxon>
        <taxon>Cyanophyceae</taxon>
        <taxon>Oscillatoriophycideae</taxon>
        <taxon>Aerosakkonematales</taxon>
        <taxon>Aerosakkonemataceae</taxon>
        <taxon>Floridanema</taxon>
        <taxon>Floridanema evergladense</taxon>
    </lineage>
</organism>
<evidence type="ECO:0000256" key="2">
    <source>
        <dbReference type="ARBA" id="ARBA00022475"/>
    </source>
</evidence>
<keyword evidence="10" id="KW-1185">Reference proteome</keyword>
<feature type="transmembrane region" description="Helical" evidence="8">
    <location>
        <begin position="386"/>
        <end position="404"/>
    </location>
</feature>
<name>A0ABV4WVE2_9CYAN</name>
<dbReference type="EMBL" id="JBHFNT010000292">
    <property type="protein sequence ID" value="MFB2839078.1"/>
    <property type="molecule type" value="Genomic_DNA"/>
</dbReference>
<evidence type="ECO:0000256" key="8">
    <source>
        <dbReference type="SAM" id="Phobius"/>
    </source>
</evidence>
<keyword evidence="5 8" id="KW-1133">Transmembrane helix</keyword>
<evidence type="ECO:0000256" key="4">
    <source>
        <dbReference type="ARBA" id="ARBA00022692"/>
    </source>
</evidence>
<keyword evidence="2" id="KW-1003">Cell membrane</keyword>
<feature type="transmembrane region" description="Helical" evidence="8">
    <location>
        <begin position="155"/>
        <end position="177"/>
    </location>
</feature>
<keyword evidence="3 9" id="KW-0808">Transferase</keyword>
<evidence type="ECO:0000256" key="5">
    <source>
        <dbReference type="ARBA" id="ARBA00022989"/>
    </source>
</evidence>
<protein>
    <submittedName>
        <fullName evidence="9">Glycosyltransferase family 87 protein</fullName>
        <ecNumber evidence="9">2.4.-.-</ecNumber>
    </submittedName>
</protein>
<comment type="similarity">
    <text evidence="7">Belongs to the glycosyltransferase 87 family.</text>
</comment>
<feature type="transmembrane region" description="Helical" evidence="8">
    <location>
        <begin position="416"/>
        <end position="435"/>
    </location>
</feature>
<evidence type="ECO:0000313" key="9">
    <source>
        <dbReference type="EMBL" id="MFB2839078.1"/>
    </source>
</evidence>
<evidence type="ECO:0000256" key="6">
    <source>
        <dbReference type="ARBA" id="ARBA00023136"/>
    </source>
</evidence>
<keyword evidence="9" id="KW-0328">Glycosyltransferase</keyword>
<proteinExistence type="inferred from homology"/>
<gene>
    <name evidence="9" type="ORF">ACE1CA_31690</name>
</gene>
<feature type="transmembrane region" description="Helical" evidence="8">
    <location>
        <begin position="231"/>
        <end position="255"/>
    </location>
</feature>
<keyword evidence="4 8" id="KW-0812">Transmembrane</keyword>
<sequence length="492" mass="55454">MSNLPLYLRVLLLFVIWIMTIALLLATVIKEQLGNAEWRNNSGFLNHPLRRKVINFLVRSGVTFGLKLFFIIITLWFIVQTLLKAYKLTQPGAFLSDFRWYYVASKMVLEGLNLYQPETFVNYFIQVVTPRNAMPFVYPPNIIPLILPLGYFSSYYASTIWVIANLLAIILSIWGSVHLIDSPRKNWQVIGAIICFLVYGTTYSLIVGNIALIVSALVIWSIVQAKKGRSILAGILLGISAIKPTLAVLFILYFLFKRRFKLVIVCGMTAVIMTGIGLVMTGNSIPEFIHLYKQGYELFFQHFYNAPNKSYGRIDAVVIGYRLFTNNIIMAKLTSNLIVIIASCLICFYIYRRNKSIRFVKEISLSEISLIACLSVLYTYSQGSNSSILVLCGVFFINELLTVVKNNNLTLQWISLWSGGFFCLLIHTSIGYNLLTPAWKPSTSPISLSLIYKQTIAASPSYAIVGLSFFILAIAHLSLNKAKDELLVGNEN</sequence>
<keyword evidence="6 8" id="KW-0472">Membrane</keyword>
<evidence type="ECO:0000256" key="7">
    <source>
        <dbReference type="ARBA" id="ARBA00024033"/>
    </source>
</evidence>
<dbReference type="InterPro" id="IPR018584">
    <property type="entry name" value="GT87"/>
</dbReference>
<feature type="transmembrane region" description="Helical" evidence="8">
    <location>
        <begin position="56"/>
        <end position="79"/>
    </location>
</feature>
<evidence type="ECO:0000256" key="3">
    <source>
        <dbReference type="ARBA" id="ARBA00022679"/>
    </source>
</evidence>
<comment type="subcellular location">
    <subcellularLocation>
        <location evidence="1">Cell membrane</location>
        <topology evidence="1">Multi-pass membrane protein</topology>
    </subcellularLocation>
</comment>
<dbReference type="RefSeq" id="WP_413281366.1">
    <property type="nucleotide sequence ID" value="NZ_JBHFNT010000292.1"/>
</dbReference>
<feature type="transmembrane region" description="Helical" evidence="8">
    <location>
        <begin position="333"/>
        <end position="351"/>
    </location>
</feature>
<dbReference type="EC" id="2.4.-.-" evidence="9"/>
<dbReference type="Pfam" id="PF09594">
    <property type="entry name" value="GT87"/>
    <property type="match status" value="1"/>
</dbReference>
<accession>A0ABV4WVE2</accession>
<evidence type="ECO:0000313" key="10">
    <source>
        <dbReference type="Proteomes" id="UP001576780"/>
    </source>
</evidence>
<reference evidence="9 10" key="1">
    <citation type="submission" date="2024-09" db="EMBL/GenBank/DDBJ databases">
        <title>Floridaenema gen nov. (Aerosakkonemataceae, Aerosakkonematales ord. nov., Cyanobacteria) from benthic tropical and subtropical fresh waters, with the description of four new species.</title>
        <authorList>
            <person name="Moretto J.A."/>
            <person name="Berthold D.E."/>
            <person name="Lefler F.W."/>
            <person name="Huang I.-S."/>
            <person name="Laughinghouse H. IV."/>
        </authorList>
    </citation>
    <scope>NUCLEOTIDE SEQUENCE [LARGE SCALE GENOMIC DNA]</scope>
    <source>
        <strain evidence="9 10">BLCC-F167</strain>
    </source>
</reference>
<evidence type="ECO:0000256" key="1">
    <source>
        <dbReference type="ARBA" id="ARBA00004651"/>
    </source>
</evidence>
<feature type="transmembrane region" description="Helical" evidence="8">
    <location>
        <begin position="6"/>
        <end position="29"/>
    </location>
</feature>
<comment type="caution">
    <text evidence="9">The sequence shown here is derived from an EMBL/GenBank/DDBJ whole genome shotgun (WGS) entry which is preliminary data.</text>
</comment>